<dbReference type="CDD" id="cd04488">
    <property type="entry name" value="RecG_wedge_OBF"/>
    <property type="match status" value="1"/>
</dbReference>
<dbReference type="SUPFAM" id="SSF50249">
    <property type="entry name" value="Nucleic acid-binding proteins"/>
    <property type="match status" value="1"/>
</dbReference>
<dbReference type="Proteomes" id="UP000182938">
    <property type="component" value="Chromosome"/>
</dbReference>
<gene>
    <name evidence="1" type="ORF">ASJ30_06840</name>
</gene>
<evidence type="ECO:0000313" key="1">
    <source>
        <dbReference type="EMBL" id="APH01298.1"/>
    </source>
</evidence>
<reference evidence="1 2" key="1">
    <citation type="submission" date="2015-11" db="EMBL/GenBank/DDBJ databases">
        <authorList>
            <person name="Zhang Y."/>
            <person name="Guo Z."/>
        </authorList>
    </citation>
    <scope>NUCLEOTIDE SEQUENCE [LARGE SCALE GENOMIC DNA]</scope>
    <source>
        <strain evidence="1 2">YFY001</strain>
    </source>
</reference>
<evidence type="ECO:0008006" key="3">
    <source>
        <dbReference type="Google" id="ProtNLM"/>
    </source>
</evidence>
<sequence length="122" mass="12826">MASLLRRLVDLGRSDDEVAADELRDAASAHGCRPITDETDREVVTVAGTVTAVTLRPKVTVPALVADVFDGSGTVQLVWLGRRSIGGINPGVYVKATGLVCRPKGTPVMYNPAYEILPGHGG</sequence>
<dbReference type="RefSeq" id="WP_072624450.1">
    <property type="nucleotide sequence ID" value="NZ_CP013290.1"/>
</dbReference>
<name>A0A1L3MG50_9MICO</name>
<protein>
    <recommendedName>
        <fullName evidence="3">DNA-binding protein</fullName>
    </recommendedName>
</protein>
<organism evidence="1 2">
    <name type="scientific">Janibacter indicus</name>
    <dbReference type="NCBI Taxonomy" id="857417"/>
    <lineage>
        <taxon>Bacteria</taxon>
        <taxon>Bacillati</taxon>
        <taxon>Actinomycetota</taxon>
        <taxon>Actinomycetes</taxon>
        <taxon>Micrococcales</taxon>
        <taxon>Intrasporangiaceae</taxon>
        <taxon>Janibacter</taxon>
    </lineage>
</organism>
<evidence type="ECO:0000313" key="2">
    <source>
        <dbReference type="Proteomes" id="UP000182938"/>
    </source>
</evidence>
<dbReference type="EMBL" id="CP013290">
    <property type="protein sequence ID" value="APH01298.1"/>
    <property type="molecule type" value="Genomic_DNA"/>
</dbReference>
<dbReference type="InterPro" id="IPR012340">
    <property type="entry name" value="NA-bd_OB-fold"/>
</dbReference>
<keyword evidence="2" id="KW-1185">Reference proteome</keyword>
<dbReference type="AlphaFoldDB" id="A0A1L3MG50"/>
<proteinExistence type="predicted"/>
<accession>A0A1L3MG50</accession>
<dbReference type="Gene3D" id="2.40.50.140">
    <property type="entry name" value="Nucleic acid-binding proteins"/>
    <property type="match status" value="1"/>
</dbReference>
<dbReference type="KEGG" id="jte:ASJ30_06840"/>